<sequence length="197" mass="22591">MPEVVPYLKYEEAILALIFALPLLGVGKKRGSRLSPIIDSEDDCQQEDDSHLRKITLKYEVVDEFDMPPWIDSTDFPFNNPFRQKQPTNEMGIQCRPAHGPMIDKHLQTTYIDYEVGWRSTSRYKLSSKLSTPIAITKNLLKIAYFNVSQLCYTPMNLSPGYPHMKRLKIASKKEYPFLLTAKTPPKSSILTPVQKP</sequence>
<keyword evidence="2" id="KW-1185">Reference proteome</keyword>
<dbReference type="Proteomes" id="UP001201812">
    <property type="component" value="Unassembled WGS sequence"/>
</dbReference>
<accession>A0AAD4MW90</accession>
<gene>
    <name evidence="1" type="ORF">DdX_13310</name>
</gene>
<evidence type="ECO:0000313" key="1">
    <source>
        <dbReference type="EMBL" id="KAI1705876.1"/>
    </source>
</evidence>
<evidence type="ECO:0000313" key="2">
    <source>
        <dbReference type="Proteomes" id="UP001201812"/>
    </source>
</evidence>
<reference evidence="1" key="1">
    <citation type="submission" date="2022-01" db="EMBL/GenBank/DDBJ databases">
        <title>Genome Sequence Resource for Two Populations of Ditylenchus destructor, the Migratory Endoparasitic Phytonematode.</title>
        <authorList>
            <person name="Zhang H."/>
            <person name="Lin R."/>
            <person name="Xie B."/>
        </authorList>
    </citation>
    <scope>NUCLEOTIDE SEQUENCE</scope>
    <source>
        <strain evidence="1">BazhouSP</strain>
    </source>
</reference>
<protein>
    <submittedName>
        <fullName evidence="1">Uncharacterized protein</fullName>
    </submittedName>
</protein>
<dbReference type="EMBL" id="JAKKPZ010000052">
    <property type="protein sequence ID" value="KAI1705876.1"/>
    <property type="molecule type" value="Genomic_DNA"/>
</dbReference>
<organism evidence="1 2">
    <name type="scientific">Ditylenchus destructor</name>
    <dbReference type="NCBI Taxonomy" id="166010"/>
    <lineage>
        <taxon>Eukaryota</taxon>
        <taxon>Metazoa</taxon>
        <taxon>Ecdysozoa</taxon>
        <taxon>Nematoda</taxon>
        <taxon>Chromadorea</taxon>
        <taxon>Rhabditida</taxon>
        <taxon>Tylenchina</taxon>
        <taxon>Tylenchomorpha</taxon>
        <taxon>Sphaerularioidea</taxon>
        <taxon>Anguinidae</taxon>
        <taxon>Anguininae</taxon>
        <taxon>Ditylenchus</taxon>
    </lineage>
</organism>
<dbReference type="AlphaFoldDB" id="A0AAD4MW90"/>
<comment type="caution">
    <text evidence="1">The sequence shown here is derived from an EMBL/GenBank/DDBJ whole genome shotgun (WGS) entry which is preliminary data.</text>
</comment>
<proteinExistence type="predicted"/>
<name>A0AAD4MW90_9BILA</name>